<evidence type="ECO:0000256" key="1">
    <source>
        <dbReference type="ARBA" id="ARBA00004141"/>
    </source>
</evidence>
<keyword evidence="8 13" id="KW-1133">Transmembrane helix</keyword>
<organism evidence="14 15">
    <name type="scientific">Flavisolibacter tropicus</name>
    <dbReference type="NCBI Taxonomy" id="1492898"/>
    <lineage>
        <taxon>Bacteria</taxon>
        <taxon>Pseudomonadati</taxon>
        <taxon>Bacteroidota</taxon>
        <taxon>Chitinophagia</taxon>
        <taxon>Chitinophagales</taxon>
        <taxon>Chitinophagaceae</taxon>
        <taxon>Flavisolibacter</taxon>
    </lineage>
</organism>
<dbReference type="PATRIC" id="fig|1492898.3.peg.3431"/>
<evidence type="ECO:0000256" key="12">
    <source>
        <dbReference type="ARBA" id="ARBA00034430"/>
    </source>
</evidence>
<keyword evidence="9" id="KW-0406">Ion transport</keyword>
<feature type="transmembrane region" description="Helical" evidence="13">
    <location>
        <begin position="80"/>
        <end position="96"/>
    </location>
</feature>
<feature type="transmembrane region" description="Helical" evidence="13">
    <location>
        <begin position="147"/>
        <end position="180"/>
    </location>
</feature>
<keyword evidence="6" id="KW-0631">Potassium channel</keyword>
<evidence type="ECO:0000256" key="6">
    <source>
        <dbReference type="ARBA" id="ARBA00022826"/>
    </source>
</evidence>
<accession>A0A172TXH5</accession>
<proteinExistence type="inferred from homology"/>
<evidence type="ECO:0000256" key="7">
    <source>
        <dbReference type="ARBA" id="ARBA00022958"/>
    </source>
</evidence>
<keyword evidence="3" id="KW-0813">Transport</keyword>
<evidence type="ECO:0000256" key="5">
    <source>
        <dbReference type="ARBA" id="ARBA00022692"/>
    </source>
</evidence>
<dbReference type="GO" id="GO:0005267">
    <property type="term" value="F:potassium channel activity"/>
    <property type="evidence" value="ECO:0007669"/>
    <property type="project" value="UniProtKB-KW"/>
</dbReference>
<keyword evidence="5 13" id="KW-0812">Transmembrane</keyword>
<name>A0A172TXH5_9BACT</name>
<protein>
    <recommendedName>
        <fullName evidence="16">Integral membrane protein</fullName>
    </recommendedName>
</protein>
<dbReference type="RefSeq" id="WP_066405865.1">
    <property type="nucleotide sequence ID" value="NZ_CP011390.1"/>
</dbReference>
<keyword evidence="11" id="KW-0407">Ion channel</keyword>
<dbReference type="GO" id="GO:0016020">
    <property type="term" value="C:membrane"/>
    <property type="evidence" value="ECO:0007669"/>
    <property type="project" value="UniProtKB-SubCell"/>
</dbReference>
<evidence type="ECO:0000256" key="3">
    <source>
        <dbReference type="ARBA" id="ARBA00022448"/>
    </source>
</evidence>
<dbReference type="InterPro" id="IPR010617">
    <property type="entry name" value="TMEM175-like"/>
</dbReference>
<sequence length="201" mass="22869">MTKTRLEAFSDGVIAILITIMVLELKTPHGTSWEAIKPLLPVLVSYILSFIMLGIYWGNHHHLLHTITHINSRIIWANQHLLFWLSLIPFATAWMGENNFSPITVAAYALLLDLCGGAYFILLRLVEKTHSPATRLHEPLKKQERKGLISVLTYTLAIPTAFIHPLISGALFLLVAAIWWIPDSNIERTIRREEEIMSNQK</sequence>
<evidence type="ECO:0008006" key="16">
    <source>
        <dbReference type="Google" id="ProtNLM"/>
    </source>
</evidence>
<evidence type="ECO:0000256" key="4">
    <source>
        <dbReference type="ARBA" id="ARBA00022538"/>
    </source>
</evidence>
<keyword evidence="10 13" id="KW-0472">Membrane</keyword>
<dbReference type="Proteomes" id="UP000077177">
    <property type="component" value="Chromosome"/>
</dbReference>
<reference evidence="15" key="1">
    <citation type="submission" date="2015-01" db="EMBL/GenBank/DDBJ databases">
        <title>Flavisolibacter sp./LCS9/ whole genome sequencing.</title>
        <authorList>
            <person name="Kim M.K."/>
            <person name="Srinivasan S."/>
            <person name="Lee J.-J."/>
        </authorList>
    </citation>
    <scope>NUCLEOTIDE SEQUENCE [LARGE SCALE GENOMIC DNA]</scope>
    <source>
        <strain evidence="15">LCS9</strain>
    </source>
</reference>
<reference evidence="14 15" key="2">
    <citation type="journal article" date="2016" name="Int. J. Syst. Evol. Microbiol.">
        <title>Flavisolibacter tropicus sp. nov., isolated from tropical soil.</title>
        <authorList>
            <person name="Lee J.J."/>
            <person name="Kang M.S."/>
            <person name="Kim G.S."/>
            <person name="Lee C.S."/>
            <person name="Lim S."/>
            <person name="Lee J."/>
            <person name="Roh S.H."/>
            <person name="Kang H."/>
            <person name="Ha J.M."/>
            <person name="Bae S."/>
            <person name="Jung H.Y."/>
            <person name="Kim M.K."/>
        </authorList>
    </citation>
    <scope>NUCLEOTIDE SEQUENCE [LARGE SCALE GENOMIC DNA]</scope>
    <source>
        <strain evidence="14 15">LCS9</strain>
    </source>
</reference>
<feature type="transmembrane region" description="Helical" evidence="13">
    <location>
        <begin position="39"/>
        <end position="59"/>
    </location>
</feature>
<evidence type="ECO:0000256" key="8">
    <source>
        <dbReference type="ARBA" id="ARBA00022989"/>
    </source>
</evidence>
<evidence type="ECO:0000256" key="13">
    <source>
        <dbReference type="SAM" id="Phobius"/>
    </source>
</evidence>
<keyword evidence="7" id="KW-0630">Potassium</keyword>
<comment type="catalytic activity">
    <reaction evidence="12">
        <text>K(+)(in) = K(+)(out)</text>
        <dbReference type="Rhea" id="RHEA:29463"/>
        <dbReference type="ChEBI" id="CHEBI:29103"/>
    </reaction>
</comment>
<dbReference type="OrthoDB" id="7626281at2"/>
<evidence type="ECO:0000313" key="15">
    <source>
        <dbReference type="Proteomes" id="UP000077177"/>
    </source>
</evidence>
<evidence type="ECO:0000256" key="9">
    <source>
        <dbReference type="ARBA" id="ARBA00023065"/>
    </source>
</evidence>
<keyword evidence="15" id="KW-1185">Reference proteome</keyword>
<dbReference type="Pfam" id="PF06736">
    <property type="entry name" value="TMEM175"/>
    <property type="match status" value="1"/>
</dbReference>
<dbReference type="GO" id="GO:0015252">
    <property type="term" value="F:proton channel activity"/>
    <property type="evidence" value="ECO:0007669"/>
    <property type="project" value="InterPro"/>
</dbReference>
<comment type="subcellular location">
    <subcellularLocation>
        <location evidence="1">Membrane</location>
        <topology evidence="1">Multi-pass membrane protein</topology>
    </subcellularLocation>
</comment>
<dbReference type="AlphaFoldDB" id="A0A172TXH5"/>
<dbReference type="KEGG" id="fla:SY85_15795"/>
<feature type="transmembrane region" description="Helical" evidence="13">
    <location>
        <begin position="9"/>
        <end position="27"/>
    </location>
</feature>
<evidence type="ECO:0000313" key="14">
    <source>
        <dbReference type="EMBL" id="ANE51740.1"/>
    </source>
</evidence>
<keyword evidence="4" id="KW-0633">Potassium transport</keyword>
<evidence type="ECO:0000256" key="2">
    <source>
        <dbReference type="ARBA" id="ARBA00006920"/>
    </source>
</evidence>
<dbReference type="EMBL" id="CP011390">
    <property type="protein sequence ID" value="ANE51740.1"/>
    <property type="molecule type" value="Genomic_DNA"/>
</dbReference>
<comment type="similarity">
    <text evidence="2">Belongs to the TMEM175 family.</text>
</comment>
<feature type="transmembrane region" description="Helical" evidence="13">
    <location>
        <begin position="102"/>
        <end position="126"/>
    </location>
</feature>
<evidence type="ECO:0000256" key="11">
    <source>
        <dbReference type="ARBA" id="ARBA00023303"/>
    </source>
</evidence>
<gene>
    <name evidence="14" type="ORF">SY85_15795</name>
</gene>
<evidence type="ECO:0000256" key="10">
    <source>
        <dbReference type="ARBA" id="ARBA00023136"/>
    </source>
</evidence>